<accession>A0A9W8JRM8</accession>
<comment type="caution">
    <text evidence="2">The sequence shown here is derived from an EMBL/GenBank/DDBJ whole genome shotgun (WGS) entry which is preliminary data.</text>
</comment>
<feature type="compositionally biased region" description="Polar residues" evidence="1">
    <location>
        <begin position="77"/>
        <end position="86"/>
    </location>
</feature>
<dbReference type="OrthoDB" id="2504896at2759"/>
<name>A0A9W8JRM8_9AGAR</name>
<feature type="compositionally biased region" description="Basic and acidic residues" evidence="1">
    <location>
        <begin position="393"/>
        <end position="404"/>
    </location>
</feature>
<feature type="compositionally biased region" description="Basic and acidic residues" evidence="1">
    <location>
        <begin position="763"/>
        <end position="773"/>
    </location>
</feature>
<feature type="compositionally biased region" description="Low complexity" evidence="1">
    <location>
        <begin position="26"/>
        <end position="43"/>
    </location>
</feature>
<feature type="compositionally biased region" description="Basic and acidic residues" evidence="1">
    <location>
        <begin position="15"/>
        <end position="25"/>
    </location>
</feature>
<dbReference type="AlphaFoldDB" id="A0A9W8JRM8"/>
<feature type="region of interest" description="Disordered" evidence="1">
    <location>
        <begin position="510"/>
        <end position="538"/>
    </location>
</feature>
<dbReference type="Proteomes" id="UP001148786">
    <property type="component" value="Unassembled WGS sequence"/>
</dbReference>
<evidence type="ECO:0000313" key="2">
    <source>
        <dbReference type="EMBL" id="KAJ3500314.1"/>
    </source>
</evidence>
<organism evidence="2 3">
    <name type="scientific">Agrocybe chaxingu</name>
    <dbReference type="NCBI Taxonomy" id="84603"/>
    <lineage>
        <taxon>Eukaryota</taxon>
        <taxon>Fungi</taxon>
        <taxon>Dikarya</taxon>
        <taxon>Basidiomycota</taxon>
        <taxon>Agaricomycotina</taxon>
        <taxon>Agaricomycetes</taxon>
        <taxon>Agaricomycetidae</taxon>
        <taxon>Agaricales</taxon>
        <taxon>Agaricineae</taxon>
        <taxon>Strophariaceae</taxon>
        <taxon>Agrocybe</taxon>
    </lineage>
</organism>
<feature type="compositionally biased region" description="Basic and acidic residues" evidence="1">
    <location>
        <begin position="263"/>
        <end position="283"/>
    </location>
</feature>
<feature type="compositionally biased region" description="Low complexity" evidence="1">
    <location>
        <begin position="108"/>
        <end position="129"/>
    </location>
</feature>
<proteinExistence type="predicted"/>
<feature type="region of interest" description="Disordered" evidence="1">
    <location>
        <begin position="688"/>
        <end position="711"/>
    </location>
</feature>
<feature type="compositionally biased region" description="Polar residues" evidence="1">
    <location>
        <begin position="831"/>
        <end position="841"/>
    </location>
</feature>
<feature type="region of interest" description="Disordered" evidence="1">
    <location>
        <begin position="393"/>
        <end position="478"/>
    </location>
</feature>
<reference evidence="2" key="1">
    <citation type="submission" date="2022-07" db="EMBL/GenBank/DDBJ databases">
        <title>Genome Sequence of Agrocybe chaxingu.</title>
        <authorList>
            <person name="Buettner E."/>
        </authorList>
    </citation>
    <scope>NUCLEOTIDE SEQUENCE</scope>
    <source>
        <strain evidence="2">MP-N11</strain>
    </source>
</reference>
<feature type="compositionally biased region" description="Low complexity" evidence="1">
    <location>
        <begin position="166"/>
        <end position="195"/>
    </location>
</feature>
<evidence type="ECO:0000313" key="3">
    <source>
        <dbReference type="Proteomes" id="UP001148786"/>
    </source>
</evidence>
<feature type="region of interest" description="Disordered" evidence="1">
    <location>
        <begin position="1"/>
        <end position="283"/>
    </location>
</feature>
<feature type="compositionally biased region" description="Basic and acidic residues" evidence="1">
    <location>
        <begin position="693"/>
        <end position="704"/>
    </location>
</feature>
<feature type="compositionally biased region" description="Polar residues" evidence="1">
    <location>
        <begin position="151"/>
        <end position="165"/>
    </location>
</feature>
<gene>
    <name evidence="2" type="ORF">NLJ89_g9855</name>
</gene>
<feature type="region of interest" description="Disordered" evidence="1">
    <location>
        <begin position="870"/>
        <end position="891"/>
    </location>
</feature>
<feature type="region of interest" description="Disordered" evidence="1">
    <location>
        <begin position="744"/>
        <end position="841"/>
    </location>
</feature>
<feature type="compositionally biased region" description="Polar residues" evidence="1">
    <location>
        <begin position="775"/>
        <end position="787"/>
    </location>
</feature>
<keyword evidence="3" id="KW-1185">Reference proteome</keyword>
<feature type="region of interest" description="Disordered" evidence="1">
    <location>
        <begin position="570"/>
        <end position="591"/>
    </location>
</feature>
<dbReference type="EMBL" id="JANKHO010001627">
    <property type="protein sequence ID" value="KAJ3500314.1"/>
    <property type="molecule type" value="Genomic_DNA"/>
</dbReference>
<feature type="compositionally biased region" description="Low complexity" evidence="1">
    <location>
        <begin position="456"/>
        <end position="467"/>
    </location>
</feature>
<feature type="compositionally biased region" description="Basic and acidic residues" evidence="1">
    <location>
        <begin position="516"/>
        <end position="538"/>
    </location>
</feature>
<evidence type="ECO:0000256" key="1">
    <source>
        <dbReference type="SAM" id="MobiDB-lite"/>
    </source>
</evidence>
<sequence length="958" mass="103078">MAQPTPEIAVLPDSTGKEVKEKVAESEGGAVEGAGSESVEGSSPTPFVAGADPHVGKTDSQPSGPPSRPSLVPLGSSHAQTSSSTPVAPHPKRFSAVNINKKFLEKNTASGSATTSSSSSITKSGSPAARPATQPTTSHSRLVTAKLTASPAVSSTAGWSRPSSVAPSPATVTNSPSSTSPLPTPSTLTLNTAAPQLPHAGKVIQPQPRAAAAPLGSLQKESSSKPVWGNIKPPSVVPIRPDIEPSDFPTAAEVANVPTRKQPRLEDSKGGSDSTKQLRSEEADTFRGVHLDPNAHHWDEMEEDNDNFLADVIEFGDGRQYKVESSEPQQTGVGPGQEIHLALCPMLLTHPKIHPAFCSMSVQIVWNLIVQVKDPLAQDVRAIRKAMGLLENPKEDRDFNDRGRKSTMGPPPLPLHARHPQDGGRQLPPHLSQTSPRAPQRRLSSRDSGYQPSEPPLSAGLPPSASSKIPPQSPALSHKSLISPASAVSALPLSAPELDEVRKDVMHTAAARAKQRRLEEEQERESQKERARRKAAELEAKMKADEEAKFAKEKEAIAVIEEAVKNVKNGEAVSEETQPTSAKHSLRRPPSFESYTPGFATLIPSVQLDSDEQGQFHPGLDLHQRLLQHLPPKATPQLPKQIQPRLSTSTNFVASGPSAAEQVETIADGSKDDLEVVDFSDLGKFIGVPESSHSPKEPVTEARSRPTILPRASRPVASDFFDEPPATDVSIVASKKVDFGAWRKRVSQDDNEPPPAPPSTQDTKVDVVNEVKVESATQPSTSTQGHTATDGKDQPLSENSFAPEASMASTKVPLSHVDSPHGGQTVHVPSHFNNSPRTPRSQTFYRESAMSALDDAMSRIKGVLHDMHVPKEPSPSETEVQPPRVQLGQTSSRPVIKERWVPPALRVRKYDDGDEPREEFLASYIRDNFMLSGDHRINLAWTSFLSTHLFMTCGGTCR</sequence>
<protein>
    <submittedName>
        <fullName evidence="2">Uncharacterized protein</fullName>
    </submittedName>
</protein>